<sequence>MKFERIAVIVLDSVGIGELPDAASYGDVGSHTLGHIAEKVTGLDLPHMRRWGLDRIAKIADWEPGTDAAGAYYTKMAEVSVGKDTMTGHWELMGLKLTVPFQTFPDGFPPELIQAFEEKTGRKVIGNKSASGTEILDELGEEQMKTGAWIVYTSADSVFQIAAHEEIIPLEELYRGCEIARELTMDEKYAVGRVIARPYIGEPGSFKRTPNRHDYAVKPPQPTVLNALRNAGFDTIAIGKINDIFDGEGIGEAAPTKSNADGIERTIERLKQPFKGLLFTNLVDFDSLYGHRRDPEGYARALEEFDRAIPELEKTIGEKDLFVVTADHGNDPTHPGTDHTREYVPILLYSPAFKACEALPVRGTFSDLGATIADNFGAEAPPNGESFLGLLHTDR</sequence>
<feature type="domain" description="Metalloenzyme" evidence="8">
    <location>
        <begin position="5"/>
        <end position="379"/>
    </location>
</feature>
<dbReference type="GO" id="GO:0000287">
    <property type="term" value="F:magnesium ion binding"/>
    <property type="evidence" value="ECO:0007669"/>
    <property type="project" value="UniProtKB-UniRule"/>
</dbReference>
<comment type="caution">
    <text evidence="9">The sequence shown here is derived from an EMBL/GenBank/DDBJ whole genome shotgun (WGS) entry which is preliminary data.</text>
</comment>
<keyword evidence="10" id="KW-1185">Reference proteome</keyword>
<evidence type="ECO:0000256" key="4">
    <source>
        <dbReference type="ARBA" id="ARBA00023211"/>
    </source>
</evidence>
<evidence type="ECO:0000256" key="6">
    <source>
        <dbReference type="HAMAP-Rule" id="MF_00740"/>
    </source>
</evidence>
<keyword evidence="4 6" id="KW-0464">Manganese</keyword>
<comment type="catalytic activity">
    <reaction evidence="6">
        <text>2-deoxy-alpha-D-ribose 1-phosphate = 2-deoxy-D-ribose 5-phosphate</text>
        <dbReference type="Rhea" id="RHEA:27658"/>
        <dbReference type="ChEBI" id="CHEBI:57259"/>
        <dbReference type="ChEBI" id="CHEBI:62877"/>
        <dbReference type="EC" id="5.4.2.7"/>
    </reaction>
</comment>
<dbReference type="EMBL" id="JANIPJ010000002">
    <property type="protein sequence ID" value="MCR2803080.1"/>
    <property type="molecule type" value="Genomic_DNA"/>
</dbReference>
<evidence type="ECO:0000313" key="10">
    <source>
        <dbReference type="Proteomes" id="UP001141950"/>
    </source>
</evidence>
<dbReference type="GO" id="GO:0008973">
    <property type="term" value="F:phosphopentomutase activity"/>
    <property type="evidence" value="ECO:0007669"/>
    <property type="project" value="UniProtKB-UniRule"/>
</dbReference>
<dbReference type="Pfam" id="PF01676">
    <property type="entry name" value="Metalloenzyme"/>
    <property type="match status" value="1"/>
</dbReference>
<keyword evidence="2 6" id="KW-0963">Cytoplasm</keyword>
<dbReference type="InterPro" id="IPR006124">
    <property type="entry name" value="Metalloenzyme"/>
</dbReference>
<comment type="function">
    <text evidence="6">Isomerase that catalyzes the conversion of deoxy-ribose 1-phosphate (dRib-1-P) and ribose 1-phosphate (Rib-1-P) to deoxy-ribose 5-phosphate (dRib-5-P) and ribose 5-phosphate (Rib-5-P), respectively.</text>
</comment>
<name>A0A9X2MMN2_9BACL</name>
<feature type="binding site" evidence="6">
    <location>
        <position position="12"/>
    </location>
    <ligand>
        <name>Mn(2+)</name>
        <dbReference type="ChEBI" id="CHEBI:29035"/>
        <label>1</label>
    </ligand>
</feature>
<dbReference type="SUPFAM" id="SSF53649">
    <property type="entry name" value="Alkaline phosphatase-like"/>
    <property type="match status" value="1"/>
</dbReference>
<comment type="subcellular location">
    <subcellularLocation>
        <location evidence="6">Cytoplasm</location>
    </subcellularLocation>
</comment>
<protein>
    <recommendedName>
        <fullName evidence="6 7">Phosphopentomutase</fullName>
        <ecNumber evidence="6 7">5.4.2.7</ecNumber>
    </recommendedName>
    <alternativeName>
        <fullName evidence="6">Phosphodeoxyribomutase</fullName>
    </alternativeName>
</protein>
<dbReference type="Gene3D" id="3.40.720.10">
    <property type="entry name" value="Alkaline Phosphatase, subunit A"/>
    <property type="match status" value="1"/>
</dbReference>
<comment type="pathway">
    <text evidence="6">Carbohydrate degradation; 2-deoxy-D-ribose 1-phosphate degradation; D-glyceraldehyde 3-phosphate and acetaldehyde from 2-deoxy-alpha-D-ribose 1-phosphate: step 1/2.</text>
</comment>
<dbReference type="EC" id="5.4.2.7" evidence="6 7"/>
<evidence type="ECO:0000256" key="2">
    <source>
        <dbReference type="ARBA" id="ARBA00022490"/>
    </source>
</evidence>
<feature type="binding site" evidence="6">
    <location>
        <position position="339"/>
    </location>
    <ligand>
        <name>Mn(2+)</name>
        <dbReference type="ChEBI" id="CHEBI:29035"/>
        <label>2</label>
    </ligand>
</feature>
<reference evidence="9" key="1">
    <citation type="submission" date="2022-08" db="EMBL/GenBank/DDBJ databases">
        <title>The genomic sequence of strain Paenibacillus sp. SCIV0701.</title>
        <authorList>
            <person name="Zhao H."/>
        </authorList>
    </citation>
    <scope>NUCLEOTIDE SEQUENCE</scope>
    <source>
        <strain evidence="9">SCIV0701</strain>
    </source>
</reference>
<dbReference type="Gene3D" id="3.30.70.1250">
    <property type="entry name" value="Phosphopentomutase"/>
    <property type="match status" value="1"/>
</dbReference>
<dbReference type="PANTHER" id="PTHR21110">
    <property type="entry name" value="PHOSPHOPENTOMUTASE"/>
    <property type="match status" value="1"/>
</dbReference>
<feature type="binding site" evidence="6">
    <location>
        <position position="328"/>
    </location>
    <ligand>
        <name>Mn(2+)</name>
        <dbReference type="ChEBI" id="CHEBI:29035"/>
        <label>1</label>
    </ligand>
</feature>
<dbReference type="SUPFAM" id="SSF143856">
    <property type="entry name" value="DeoB insert domain-like"/>
    <property type="match status" value="1"/>
</dbReference>
<comment type="cofactor">
    <cofactor evidence="6">
        <name>Mn(2+)</name>
        <dbReference type="ChEBI" id="CHEBI:29035"/>
    </cofactor>
    <text evidence="6">Binds 2 manganese ions.</text>
</comment>
<dbReference type="HAMAP" id="MF_00740">
    <property type="entry name" value="Phosphopentomut"/>
    <property type="match status" value="1"/>
</dbReference>
<evidence type="ECO:0000259" key="8">
    <source>
        <dbReference type="Pfam" id="PF01676"/>
    </source>
</evidence>
<dbReference type="RefSeq" id="WP_257443046.1">
    <property type="nucleotide sequence ID" value="NZ_JANIPJ010000002.1"/>
</dbReference>
<dbReference type="PIRSF" id="PIRSF001491">
    <property type="entry name" value="Ppentomutase"/>
    <property type="match status" value="1"/>
</dbReference>
<dbReference type="GO" id="GO:0030145">
    <property type="term" value="F:manganese ion binding"/>
    <property type="evidence" value="ECO:0007669"/>
    <property type="project" value="UniProtKB-UniRule"/>
</dbReference>
<evidence type="ECO:0000256" key="3">
    <source>
        <dbReference type="ARBA" id="ARBA00022723"/>
    </source>
</evidence>
<evidence type="ECO:0000256" key="5">
    <source>
        <dbReference type="ARBA" id="ARBA00023235"/>
    </source>
</evidence>
<keyword evidence="3 6" id="KW-0479">Metal-binding</keyword>
<dbReference type="GO" id="GO:0043094">
    <property type="term" value="P:metabolic compound salvage"/>
    <property type="evidence" value="ECO:0007669"/>
    <property type="project" value="UniProtKB-UniRule"/>
</dbReference>
<comment type="similarity">
    <text evidence="1 6">Belongs to the phosphopentomutase family.</text>
</comment>
<dbReference type="InterPro" id="IPR010045">
    <property type="entry name" value="DeoB"/>
</dbReference>
<dbReference type="NCBIfam" id="NF003766">
    <property type="entry name" value="PRK05362.1"/>
    <property type="match status" value="1"/>
</dbReference>
<proteinExistence type="inferred from homology"/>
<dbReference type="GO" id="GO:0005829">
    <property type="term" value="C:cytosol"/>
    <property type="evidence" value="ECO:0007669"/>
    <property type="project" value="TreeGrafter"/>
</dbReference>
<dbReference type="FunFam" id="3.30.70.1250:FF:000001">
    <property type="entry name" value="Phosphopentomutase"/>
    <property type="match status" value="1"/>
</dbReference>
<feature type="binding site" evidence="6">
    <location>
        <position position="291"/>
    </location>
    <ligand>
        <name>Mn(2+)</name>
        <dbReference type="ChEBI" id="CHEBI:29035"/>
        <label>2</label>
    </ligand>
</feature>
<dbReference type="CDD" id="cd16009">
    <property type="entry name" value="PPM"/>
    <property type="match status" value="1"/>
</dbReference>
<evidence type="ECO:0000256" key="7">
    <source>
        <dbReference type="NCBIfam" id="TIGR01696"/>
    </source>
</evidence>
<dbReference type="NCBIfam" id="TIGR01696">
    <property type="entry name" value="deoB"/>
    <property type="match status" value="1"/>
</dbReference>
<evidence type="ECO:0000256" key="1">
    <source>
        <dbReference type="ARBA" id="ARBA00010373"/>
    </source>
</evidence>
<dbReference type="GO" id="GO:0006018">
    <property type="term" value="P:2-deoxyribose 1-phosphate catabolic process"/>
    <property type="evidence" value="ECO:0007669"/>
    <property type="project" value="UniProtKB-UniRule"/>
</dbReference>
<accession>A0A9X2MMN2</accession>
<keyword evidence="5 6" id="KW-0413">Isomerase</keyword>
<dbReference type="GO" id="GO:0009117">
    <property type="term" value="P:nucleotide metabolic process"/>
    <property type="evidence" value="ECO:0007669"/>
    <property type="project" value="UniProtKB-UniRule"/>
</dbReference>
<gene>
    <name evidence="6 9" type="primary">deoB</name>
    <name evidence="9" type="ORF">NQZ67_04210</name>
</gene>
<dbReference type="InterPro" id="IPR017850">
    <property type="entry name" value="Alkaline_phosphatase_core_sf"/>
</dbReference>
<feature type="binding site" evidence="6">
    <location>
        <position position="327"/>
    </location>
    <ligand>
        <name>Mn(2+)</name>
        <dbReference type="ChEBI" id="CHEBI:29035"/>
        <label>1</label>
    </ligand>
</feature>
<dbReference type="InterPro" id="IPR024052">
    <property type="entry name" value="Phosphopentomutase_DeoB_cap_sf"/>
</dbReference>
<dbReference type="AlphaFoldDB" id="A0A9X2MMN2"/>
<feature type="binding site" evidence="6">
    <location>
        <position position="286"/>
    </location>
    <ligand>
        <name>Mn(2+)</name>
        <dbReference type="ChEBI" id="CHEBI:29035"/>
        <label>2</label>
    </ligand>
</feature>
<comment type="catalytic activity">
    <reaction evidence="6">
        <text>alpha-D-ribose 1-phosphate = D-ribose 5-phosphate</text>
        <dbReference type="Rhea" id="RHEA:18793"/>
        <dbReference type="ChEBI" id="CHEBI:57720"/>
        <dbReference type="ChEBI" id="CHEBI:78346"/>
        <dbReference type="EC" id="5.4.2.7"/>
    </reaction>
</comment>
<dbReference type="PANTHER" id="PTHR21110:SF0">
    <property type="entry name" value="PHOSPHOPENTOMUTASE"/>
    <property type="match status" value="1"/>
</dbReference>
<dbReference type="Proteomes" id="UP001141950">
    <property type="component" value="Unassembled WGS sequence"/>
</dbReference>
<evidence type="ECO:0000313" key="9">
    <source>
        <dbReference type="EMBL" id="MCR2803080.1"/>
    </source>
</evidence>
<organism evidence="9 10">
    <name type="scientific">Paenibacillus soyae</name>
    <dbReference type="NCBI Taxonomy" id="2969249"/>
    <lineage>
        <taxon>Bacteria</taxon>
        <taxon>Bacillati</taxon>
        <taxon>Bacillota</taxon>
        <taxon>Bacilli</taxon>
        <taxon>Bacillales</taxon>
        <taxon>Paenibacillaceae</taxon>
        <taxon>Paenibacillus</taxon>
    </lineage>
</organism>